<evidence type="ECO:0000313" key="5">
    <source>
        <dbReference type="Proteomes" id="UP000013941"/>
    </source>
</evidence>
<dbReference type="Proteomes" id="UP000013941">
    <property type="component" value="Chromosome"/>
</dbReference>
<name>R4RQT0_PHYAS</name>
<dbReference type="EMBL" id="CP002548">
    <property type="protein sequence ID" value="AGL90551.1"/>
    <property type="molecule type" value="Genomic_DNA"/>
</dbReference>
<dbReference type="EMBL" id="CP002548">
    <property type="protein sequence ID" value="AGL89936.1"/>
    <property type="molecule type" value="Genomic_DNA"/>
</dbReference>
<dbReference type="KEGG" id="nzs:SLY_0686"/>
<evidence type="ECO:0000313" key="3">
    <source>
        <dbReference type="EMBL" id="AGL90601.1"/>
    </source>
</evidence>
<dbReference type="EMBL" id="CP002548">
    <property type="protein sequence ID" value="AGL90601.1"/>
    <property type="molecule type" value="Genomic_DNA"/>
</dbReference>
<evidence type="ECO:0000313" key="1">
    <source>
        <dbReference type="EMBL" id="AGL89936.1"/>
    </source>
</evidence>
<gene>
    <name evidence="1" type="ORF">SLY_0004</name>
    <name evidence="2" type="ORF">SLY_0635</name>
    <name evidence="3" type="ORF">SLY_0686</name>
    <name evidence="4" type="ORF">SLY_0952</name>
</gene>
<proteinExistence type="predicted"/>
<reference evidence="4 5" key="1">
    <citation type="journal article" date="2013" name="BMC Genomics">
        <title>Comparison of the complete genome sequence of two closely related isolates of 'Candidatus Phytoplasma australiense' reveals genome plasticity.</title>
        <authorList>
            <person name="Andersen M.T."/>
            <person name="Liefting L.W."/>
            <person name="Havukkala I."/>
            <person name="Beever R.E."/>
        </authorList>
    </citation>
    <scope>NUCLEOTIDE SEQUENCE [LARGE SCALE GENOMIC DNA]</scope>
    <source>
        <strain evidence="4 5">NZSb11</strain>
    </source>
</reference>
<accession>R4RQT0</accession>
<protein>
    <submittedName>
        <fullName evidence="4">Uncharacterized protein</fullName>
    </submittedName>
</protein>
<dbReference type="KEGG" id="nzs:SLY_0952"/>
<dbReference type="KEGG" id="nzs:SLY_0004"/>
<evidence type="ECO:0000313" key="2">
    <source>
        <dbReference type="EMBL" id="AGL90551.1"/>
    </source>
</evidence>
<dbReference type="HOGENOM" id="CLU_3405739_0_0_14"/>
<organism evidence="4 5">
    <name type="scientific">Strawberry lethal yellows phytoplasma (CPA) str. NZSb11</name>
    <dbReference type="NCBI Taxonomy" id="980422"/>
    <lineage>
        <taxon>Bacteria</taxon>
        <taxon>Bacillati</taxon>
        <taxon>Mycoplasmatota</taxon>
        <taxon>Mollicutes</taxon>
        <taxon>Acholeplasmatales</taxon>
        <taxon>Acholeplasmataceae</taxon>
        <taxon>Candidatus Phytoplasma</taxon>
        <taxon>16SrXII (Stolbur group)</taxon>
    </lineage>
</organism>
<keyword evidence="5" id="KW-1185">Reference proteome</keyword>
<dbReference type="AlphaFoldDB" id="R4RQT0"/>
<sequence>MKNATSFDTFLNIKNVKGLDFLINELKARI</sequence>
<dbReference type="KEGG" id="nzs:SLY_0635"/>
<dbReference type="EMBL" id="CP002548">
    <property type="protein sequence ID" value="AGL90866.1"/>
    <property type="molecule type" value="Genomic_DNA"/>
</dbReference>
<evidence type="ECO:0000313" key="4">
    <source>
        <dbReference type="EMBL" id="AGL90866.1"/>
    </source>
</evidence>